<gene>
    <name evidence="2" type="ORF">CJU94_39375</name>
</gene>
<protein>
    <recommendedName>
        <fullName evidence="1">AAA domain-containing protein</fullName>
    </recommendedName>
</protein>
<dbReference type="EMBL" id="CP022993">
    <property type="protein sequence ID" value="ASW04209.1"/>
    <property type="molecule type" value="Genomic_DNA"/>
</dbReference>
<dbReference type="Gene3D" id="3.40.50.300">
    <property type="entry name" value="P-loop containing nucleotide triphosphate hydrolases"/>
    <property type="match status" value="1"/>
</dbReference>
<evidence type="ECO:0000313" key="3">
    <source>
        <dbReference type="Proteomes" id="UP000215158"/>
    </source>
</evidence>
<dbReference type="InterPro" id="IPR025669">
    <property type="entry name" value="AAA_dom"/>
</dbReference>
<dbReference type="Pfam" id="PF13614">
    <property type="entry name" value="AAA_31"/>
    <property type="match status" value="1"/>
</dbReference>
<dbReference type="CDD" id="cd02042">
    <property type="entry name" value="ParAB_family"/>
    <property type="match status" value="1"/>
</dbReference>
<dbReference type="InterPro" id="IPR027417">
    <property type="entry name" value="P-loop_NTPase"/>
</dbReference>
<dbReference type="AlphaFoldDB" id="A0A248VYU2"/>
<name>A0A248VYU2_9BURK</name>
<dbReference type="InterPro" id="IPR050678">
    <property type="entry name" value="DNA_Partitioning_ATPase"/>
</dbReference>
<accession>A0A248VYU2</accession>
<geneLocation type="plasmid" evidence="2 3">
    <name>pBN3</name>
</geneLocation>
<keyword evidence="2" id="KW-0614">Plasmid</keyword>
<dbReference type="KEGG" id="parb:CJU94_39375"/>
<dbReference type="Proteomes" id="UP000215158">
    <property type="component" value="Plasmid pBN3"/>
</dbReference>
<dbReference type="SUPFAM" id="SSF52540">
    <property type="entry name" value="P-loop containing nucleoside triphosphate hydrolases"/>
    <property type="match status" value="1"/>
</dbReference>
<feature type="domain" description="AAA" evidence="1">
    <location>
        <begin position="79"/>
        <end position="281"/>
    </location>
</feature>
<sequence length="367" mass="40728">MLTRSALSTKPFKVQAAAQLLATTSDTVRRMVDESGIEVARQEAGPKTRLFSIENIFELARYRANRRSKSAKKKQVVATVYAPKGGVGKTTLASNFGTIFALKGLRTLVIDLDFQANLTLSFGYDSELTREEALEQGISQSKIVEYHFGNLIPGYPSSSGRITLQEAIKKPYGEYGPHIVPADLNLDRLDTMLTYETLEGRNADLILARLIKDGLSKKDQHFDVSEYDIILFDAAPAKNRITRGALLASDYVISPVSMEKFSTKALSYLSSVLTEMHDQFDRSPELIIVGNFFDPNRVRVMTQLMTITQTYRDAWLESSIRRSEDFPKALTGESDLPLVLSKPSSQAAAELRDSADALLNRMGLIDG</sequence>
<dbReference type="PANTHER" id="PTHR13696:SF99">
    <property type="entry name" value="COBYRINIC ACID AC-DIAMIDE SYNTHASE"/>
    <property type="match status" value="1"/>
</dbReference>
<proteinExistence type="predicted"/>
<reference evidence="2 3" key="1">
    <citation type="submission" date="2017-08" db="EMBL/GenBank/DDBJ databases">
        <title>Identification and genetic characteristics of simultaneous BTEX- and naphthalene-degrading Paraburkholderia sp. BN5 isolated from petroleum-contaminated soil.</title>
        <authorList>
            <person name="Lee Y."/>
            <person name="Jeon C.O."/>
        </authorList>
    </citation>
    <scope>NUCLEOTIDE SEQUENCE [LARGE SCALE GENOMIC DNA]</scope>
    <source>
        <strain evidence="2 3">BN5</strain>
        <plasmid evidence="2 3">pBN3</plasmid>
    </source>
</reference>
<evidence type="ECO:0000259" key="1">
    <source>
        <dbReference type="Pfam" id="PF13614"/>
    </source>
</evidence>
<evidence type="ECO:0000313" key="2">
    <source>
        <dbReference type="EMBL" id="ASW04209.1"/>
    </source>
</evidence>
<keyword evidence="3" id="KW-1185">Reference proteome</keyword>
<dbReference type="PANTHER" id="PTHR13696">
    <property type="entry name" value="P-LOOP CONTAINING NUCLEOSIDE TRIPHOSPHATE HYDROLASE"/>
    <property type="match status" value="1"/>
</dbReference>
<organism evidence="2 3">
    <name type="scientific">Paraburkholderia aromaticivorans</name>
    <dbReference type="NCBI Taxonomy" id="2026199"/>
    <lineage>
        <taxon>Bacteria</taxon>
        <taxon>Pseudomonadati</taxon>
        <taxon>Pseudomonadota</taxon>
        <taxon>Betaproteobacteria</taxon>
        <taxon>Burkholderiales</taxon>
        <taxon>Burkholderiaceae</taxon>
        <taxon>Paraburkholderia</taxon>
    </lineage>
</organism>